<reference evidence="1" key="1">
    <citation type="submission" date="2021-06" db="EMBL/GenBank/DDBJ databases">
        <authorList>
            <person name="Kallberg Y."/>
            <person name="Tangrot J."/>
            <person name="Rosling A."/>
        </authorList>
    </citation>
    <scope>NUCLEOTIDE SEQUENCE</scope>
    <source>
        <strain evidence="1">MA461A</strain>
    </source>
</reference>
<gene>
    <name evidence="1" type="ORF">RPERSI_LOCUS16995</name>
</gene>
<proteinExistence type="predicted"/>
<comment type="caution">
    <text evidence="1">The sequence shown here is derived from an EMBL/GenBank/DDBJ whole genome shotgun (WGS) entry which is preliminary data.</text>
</comment>
<accession>A0ACA9R437</accession>
<dbReference type="EMBL" id="CAJVQC010042884">
    <property type="protein sequence ID" value="CAG8776297.1"/>
    <property type="molecule type" value="Genomic_DNA"/>
</dbReference>
<dbReference type="Proteomes" id="UP000789920">
    <property type="component" value="Unassembled WGS sequence"/>
</dbReference>
<evidence type="ECO:0000313" key="2">
    <source>
        <dbReference type="Proteomes" id="UP000789920"/>
    </source>
</evidence>
<keyword evidence="2" id="KW-1185">Reference proteome</keyword>
<evidence type="ECO:0000313" key="1">
    <source>
        <dbReference type="EMBL" id="CAG8776297.1"/>
    </source>
</evidence>
<name>A0ACA9R437_9GLOM</name>
<feature type="non-terminal residue" evidence="1">
    <location>
        <position position="1"/>
    </location>
</feature>
<protein>
    <submittedName>
        <fullName evidence="1">3283_t:CDS:1</fullName>
    </submittedName>
</protein>
<organism evidence="1 2">
    <name type="scientific">Racocetra persica</name>
    <dbReference type="NCBI Taxonomy" id="160502"/>
    <lineage>
        <taxon>Eukaryota</taxon>
        <taxon>Fungi</taxon>
        <taxon>Fungi incertae sedis</taxon>
        <taxon>Mucoromycota</taxon>
        <taxon>Glomeromycotina</taxon>
        <taxon>Glomeromycetes</taxon>
        <taxon>Diversisporales</taxon>
        <taxon>Gigasporaceae</taxon>
        <taxon>Racocetra</taxon>
    </lineage>
</organism>
<sequence length="125" mass="14070">KNYNAHGITQPEGRYYTTNFITLRQQNLKAENETVQEYEETGQMRSLPPRLTSAQKSKVTLSLFTTVALFAIFTVAAPPFLPCPALDDTQRRALLEQRLKAAKLEGSSRKKVVVISRNKDDITGK</sequence>